<organism evidence="1">
    <name type="scientific">Arundo donax</name>
    <name type="common">Giant reed</name>
    <name type="synonym">Donax arundinaceus</name>
    <dbReference type="NCBI Taxonomy" id="35708"/>
    <lineage>
        <taxon>Eukaryota</taxon>
        <taxon>Viridiplantae</taxon>
        <taxon>Streptophyta</taxon>
        <taxon>Embryophyta</taxon>
        <taxon>Tracheophyta</taxon>
        <taxon>Spermatophyta</taxon>
        <taxon>Magnoliopsida</taxon>
        <taxon>Liliopsida</taxon>
        <taxon>Poales</taxon>
        <taxon>Poaceae</taxon>
        <taxon>PACMAD clade</taxon>
        <taxon>Arundinoideae</taxon>
        <taxon>Arundineae</taxon>
        <taxon>Arundo</taxon>
    </lineage>
</organism>
<accession>A0A0A9B589</accession>
<name>A0A0A9B589_ARUDO</name>
<dbReference type="AlphaFoldDB" id="A0A0A9B589"/>
<protein>
    <submittedName>
        <fullName evidence="1">Uncharacterized protein</fullName>
    </submittedName>
</protein>
<reference evidence="1" key="2">
    <citation type="journal article" date="2015" name="Data Brief">
        <title>Shoot transcriptome of the giant reed, Arundo donax.</title>
        <authorList>
            <person name="Barrero R.A."/>
            <person name="Guerrero F.D."/>
            <person name="Moolhuijzen P."/>
            <person name="Goolsby J.A."/>
            <person name="Tidwell J."/>
            <person name="Bellgard S.E."/>
            <person name="Bellgard M.I."/>
        </authorList>
    </citation>
    <scope>NUCLEOTIDE SEQUENCE</scope>
    <source>
        <tissue evidence="1">Shoot tissue taken approximately 20 cm above the soil surface</tissue>
    </source>
</reference>
<proteinExistence type="predicted"/>
<dbReference type="EMBL" id="GBRH01238776">
    <property type="protein sequence ID" value="JAD59119.1"/>
    <property type="molecule type" value="Transcribed_RNA"/>
</dbReference>
<evidence type="ECO:0000313" key="1">
    <source>
        <dbReference type="EMBL" id="JAD59119.1"/>
    </source>
</evidence>
<reference evidence="1" key="1">
    <citation type="submission" date="2014-09" db="EMBL/GenBank/DDBJ databases">
        <authorList>
            <person name="Magalhaes I.L.F."/>
            <person name="Oliveira U."/>
            <person name="Santos F.R."/>
            <person name="Vidigal T.H.D.A."/>
            <person name="Brescovit A.D."/>
            <person name="Santos A.J."/>
        </authorList>
    </citation>
    <scope>NUCLEOTIDE SEQUENCE</scope>
    <source>
        <tissue evidence="1">Shoot tissue taken approximately 20 cm above the soil surface</tissue>
    </source>
</reference>
<sequence>MADGIDRLVIMLLVYECKELAWVKGRNYVMIRLLCLMVIHSFVPSSISPCLV</sequence>